<accession>A0A0H2S6R0</accession>
<organism evidence="1 2">
    <name type="scientific">Schizopora paradoxa</name>
    <dbReference type="NCBI Taxonomy" id="27342"/>
    <lineage>
        <taxon>Eukaryota</taxon>
        <taxon>Fungi</taxon>
        <taxon>Dikarya</taxon>
        <taxon>Basidiomycota</taxon>
        <taxon>Agaricomycotina</taxon>
        <taxon>Agaricomycetes</taxon>
        <taxon>Hymenochaetales</taxon>
        <taxon>Schizoporaceae</taxon>
        <taxon>Schizopora</taxon>
    </lineage>
</organism>
<sequence length="546" mass="62205">MSKTGKKVAPNLALSQESATRRALKLPEILVHIISYTLTRPGVDKGMDAKYILKAETRITVQDTPWPFALVCKTWHEIIFSSPVLWSAFFALITRGRFDGISRLSSMLDVCLRHSKSVPLTIWISLEFNFYWSSDTEPLLIVSDLIDQAKLHQNRWQDIRIRYTSFPFTGLTQEPYPIHLTVDLKETPIIRRLDIEVETQNAAYLIERNVLTLAQCESLETLRLHGNMEVAIPSAMANYPSIYFPKLRSLDVASNMPVLSQCWFLLRSSPNVERLTLNFKCPKDTPVHVLLLSSLSLSKLRTLTINATHLNLPLQLFGHLEAPSLENLRLKQISFDNKSLVEMGKLMSRLRLGSLRLSFAKFSEGISDFSLETFFCSLGELTQLDISSSISGGIPEHAFRVLSDLISGSLPGGDIRTTILPDRPDIEEINLPVNHADIRVVDGESNVVKNLVIACRKRKRQPSEFHLLLRLEDTSEAFEHQVRETAIESFLEDMEIRQCVSDNFHVTVDFRSVKPILGKEEQLKNNKKKKLLQRYKLARKSRSRLK</sequence>
<evidence type="ECO:0008006" key="3">
    <source>
        <dbReference type="Google" id="ProtNLM"/>
    </source>
</evidence>
<dbReference type="InterPro" id="IPR032675">
    <property type="entry name" value="LRR_dom_sf"/>
</dbReference>
<evidence type="ECO:0000313" key="2">
    <source>
        <dbReference type="Proteomes" id="UP000053477"/>
    </source>
</evidence>
<dbReference type="OrthoDB" id="3056337at2759"/>
<proteinExistence type="predicted"/>
<dbReference type="EMBL" id="KQ085884">
    <property type="protein sequence ID" value="KLO19960.1"/>
    <property type="molecule type" value="Genomic_DNA"/>
</dbReference>
<protein>
    <recommendedName>
        <fullName evidence="3">F-box domain-containing protein</fullName>
    </recommendedName>
</protein>
<dbReference type="InParanoid" id="A0A0H2S6R0"/>
<dbReference type="Gene3D" id="3.80.10.10">
    <property type="entry name" value="Ribonuclease Inhibitor"/>
    <property type="match status" value="1"/>
</dbReference>
<dbReference type="AlphaFoldDB" id="A0A0H2S6R0"/>
<dbReference type="SUPFAM" id="SSF52047">
    <property type="entry name" value="RNI-like"/>
    <property type="match status" value="1"/>
</dbReference>
<dbReference type="Proteomes" id="UP000053477">
    <property type="component" value="Unassembled WGS sequence"/>
</dbReference>
<keyword evidence="2" id="KW-1185">Reference proteome</keyword>
<reference evidence="1 2" key="1">
    <citation type="submission" date="2015-04" db="EMBL/GenBank/DDBJ databases">
        <title>Complete genome sequence of Schizopora paradoxa KUC8140, a cosmopolitan wood degrader in East Asia.</title>
        <authorList>
            <consortium name="DOE Joint Genome Institute"/>
            <person name="Min B."/>
            <person name="Park H."/>
            <person name="Jang Y."/>
            <person name="Kim J.-J."/>
            <person name="Kim K.H."/>
            <person name="Pangilinan J."/>
            <person name="Lipzen A."/>
            <person name="Riley R."/>
            <person name="Grigoriev I.V."/>
            <person name="Spatafora J.W."/>
            <person name="Choi I.-G."/>
        </authorList>
    </citation>
    <scope>NUCLEOTIDE SEQUENCE [LARGE SCALE GENOMIC DNA]</scope>
    <source>
        <strain evidence="1 2">KUC8140</strain>
    </source>
</reference>
<name>A0A0H2S6R0_9AGAM</name>
<evidence type="ECO:0000313" key="1">
    <source>
        <dbReference type="EMBL" id="KLO19960.1"/>
    </source>
</evidence>
<gene>
    <name evidence="1" type="ORF">SCHPADRAFT_48380</name>
</gene>